<dbReference type="InterPro" id="IPR011990">
    <property type="entry name" value="TPR-like_helical_dom_sf"/>
</dbReference>
<reference evidence="4" key="1">
    <citation type="journal article" date="2019" name="Int. J. Syst. Evol. Microbiol.">
        <title>The Global Catalogue of Microorganisms (GCM) 10K type strain sequencing project: providing services to taxonomists for standard genome sequencing and annotation.</title>
        <authorList>
            <consortium name="The Broad Institute Genomics Platform"/>
            <consortium name="The Broad Institute Genome Sequencing Center for Infectious Disease"/>
            <person name="Wu L."/>
            <person name="Ma J."/>
        </authorList>
    </citation>
    <scope>NUCLEOTIDE SEQUENCE [LARGE SCALE GENOMIC DNA]</scope>
    <source>
        <strain evidence="4">CGMCC 1.15345</strain>
    </source>
</reference>
<accession>A0ABV8W2C6</accession>
<keyword evidence="1" id="KW-0175">Coiled coil</keyword>
<evidence type="ECO:0000256" key="2">
    <source>
        <dbReference type="SAM" id="Phobius"/>
    </source>
</evidence>
<evidence type="ECO:0000313" key="4">
    <source>
        <dbReference type="Proteomes" id="UP001595719"/>
    </source>
</evidence>
<dbReference type="RefSeq" id="WP_179005881.1">
    <property type="nucleotide sequence ID" value="NZ_JBHSCO010000002.1"/>
</dbReference>
<dbReference type="InterPro" id="IPR019734">
    <property type="entry name" value="TPR_rpt"/>
</dbReference>
<protein>
    <recommendedName>
        <fullName evidence="5">Tetratricopeptide repeat-containing protein</fullName>
    </recommendedName>
</protein>
<dbReference type="InterPro" id="IPR016032">
    <property type="entry name" value="Sig_transdc_resp-reg_C-effctor"/>
</dbReference>
<name>A0ABV8W2C6_9FLAO</name>
<keyword evidence="2" id="KW-1133">Transmembrane helix</keyword>
<proteinExistence type="predicted"/>
<dbReference type="EMBL" id="JBHSCO010000002">
    <property type="protein sequence ID" value="MFC4390968.1"/>
    <property type="molecule type" value="Genomic_DNA"/>
</dbReference>
<organism evidence="3 4">
    <name type="scientific">Flavobacterium quisquiliarum</name>
    <dbReference type="NCBI Taxonomy" id="1834436"/>
    <lineage>
        <taxon>Bacteria</taxon>
        <taxon>Pseudomonadati</taxon>
        <taxon>Bacteroidota</taxon>
        <taxon>Flavobacteriia</taxon>
        <taxon>Flavobacteriales</taxon>
        <taxon>Flavobacteriaceae</taxon>
        <taxon>Flavobacterium</taxon>
    </lineage>
</organism>
<comment type="caution">
    <text evidence="3">The sequence shown here is derived from an EMBL/GenBank/DDBJ whole genome shotgun (WGS) entry which is preliminary data.</text>
</comment>
<evidence type="ECO:0000256" key="1">
    <source>
        <dbReference type="SAM" id="Coils"/>
    </source>
</evidence>
<dbReference type="SUPFAM" id="SSF48452">
    <property type="entry name" value="TPR-like"/>
    <property type="match status" value="1"/>
</dbReference>
<keyword evidence="2" id="KW-0472">Membrane</keyword>
<dbReference type="SUPFAM" id="SSF46894">
    <property type="entry name" value="C-terminal effector domain of the bipartite response regulators"/>
    <property type="match status" value="1"/>
</dbReference>
<evidence type="ECO:0008006" key="5">
    <source>
        <dbReference type="Google" id="ProtNLM"/>
    </source>
</evidence>
<gene>
    <name evidence="3" type="ORF">ACFOY0_08175</name>
</gene>
<sequence length="570" mass="66721">MSAKKIYFIVLFLHAVLINAQKLQINSSKNYLHNIEYILRQEKNFGTDTIVLKNYLLPLNQNPKYQVVYQGLLANGFSNAYNSINKTSDSYYLNSIQKAKASKNISLEIWSTLNYINYLYYYRNYIKLTPFLLELIEKIEPLAANQIITAAETYKRIGWILYTFGDYNKSLHYLRLAKETAAKNTSEYASIMNSIGMNYFNIGNHKMASFYLNETAKLSKKIHDEVRYAKALGDLALISKKKGDYKKAIALLKDDIQISEQNKSDQNTMYASILLAEVLVNDKQLEEAFTFLNKAESIAISKSYFKKSELQIIKLKLQILKLQDSTENELNLRRRMIVIEDSLQNEDGDIAINKANWLIEKAKYQQNIDNAEKAVKYETTLRYFYIIIFMMLFSAVLLVFMYFSKQYKSRHLRYEEKVKSLELEKLKIEENLSKVHENLKSQISYLKEKNIQIKNLKLAIENVKNSSSSYIEKRERKLSTLLESHLMTDNNWNAFRREFQKEYPEFYALIQQDFPEITDSNKRILLLQKLDFSNNEIAELLGITNDAVKKSKQRLKKKLGDKYDSLFNPI</sequence>
<keyword evidence="4" id="KW-1185">Reference proteome</keyword>
<dbReference type="Gene3D" id="1.25.40.10">
    <property type="entry name" value="Tetratricopeptide repeat domain"/>
    <property type="match status" value="1"/>
</dbReference>
<feature type="coiled-coil region" evidence="1">
    <location>
        <begin position="404"/>
        <end position="466"/>
    </location>
</feature>
<dbReference type="SMART" id="SM00028">
    <property type="entry name" value="TPR"/>
    <property type="match status" value="4"/>
</dbReference>
<evidence type="ECO:0000313" key="3">
    <source>
        <dbReference type="EMBL" id="MFC4390968.1"/>
    </source>
</evidence>
<dbReference type="Proteomes" id="UP001595719">
    <property type="component" value="Unassembled WGS sequence"/>
</dbReference>
<keyword evidence="2" id="KW-0812">Transmembrane</keyword>
<feature type="transmembrane region" description="Helical" evidence="2">
    <location>
        <begin position="383"/>
        <end position="403"/>
    </location>
</feature>